<comment type="similarity">
    <text evidence="2">Belongs to the band 7/mec-2 family. Flotillin subfamily.</text>
</comment>
<dbReference type="InterPro" id="IPR036013">
    <property type="entry name" value="Band_7/SPFH_dom_sf"/>
</dbReference>
<dbReference type="EMBL" id="QUAH01000004">
    <property type="protein sequence ID" value="RFT16252.1"/>
    <property type="molecule type" value="Genomic_DNA"/>
</dbReference>
<feature type="domain" description="Band 7" evidence="6">
    <location>
        <begin position="26"/>
        <end position="205"/>
    </location>
</feature>
<keyword evidence="5" id="KW-0812">Transmembrane</keyword>
<dbReference type="PANTHER" id="PTHR13806">
    <property type="entry name" value="FLOTILLIN-RELATED"/>
    <property type="match status" value="1"/>
</dbReference>
<evidence type="ECO:0000256" key="4">
    <source>
        <dbReference type="SAM" id="Coils"/>
    </source>
</evidence>
<reference evidence="7 8" key="1">
    <citation type="submission" date="2018-08" db="EMBL/GenBank/DDBJ databases">
        <title>Genome analysis of the thermophilic bacterium of the candidate phylum Aminicenantes from deep subsurface aquifer revealed its physiology and ecological role.</title>
        <authorList>
            <person name="Kadnikov V.V."/>
            <person name="Mardanov A.V."/>
            <person name="Beletsky A.V."/>
            <person name="Karnachuk O.V."/>
            <person name="Ravin N.V."/>
        </authorList>
    </citation>
    <scope>NUCLEOTIDE SEQUENCE [LARGE SCALE GENOMIC DNA]</scope>
    <source>
        <strain evidence="7">BY38</strain>
    </source>
</reference>
<feature type="transmembrane region" description="Helical" evidence="5">
    <location>
        <begin position="6"/>
        <end position="25"/>
    </location>
</feature>
<dbReference type="PANTHER" id="PTHR13806:SF46">
    <property type="entry name" value="FLOTILLIN-1-RELATED"/>
    <property type="match status" value="1"/>
</dbReference>
<dbReference type="Pfam" id="PF01145">
    <property type="entry name" value="Band_7"/>
    <property type="match status" value="1"/>
</dbReference>
<dbReference type="SMART" id="SM00244">
    <property type="entry name" value="PHB"/>
    <property type="match status" value="1"/>
</dbReference>
<comment type="subcellular location">
    <subcellularLocation>
        <location evidence="1">Membrane</location>
    </subcellularLocation>
</comment>
<evidence type="ECO:0000256" key="2">
    <source>
        <dbReference type="ARBA" id="ARBA00007161"/>
    </source>
</evidence>
<dbReference type="CDD" id="cd03399">
    <property type="entry name" value="SPFH_flotillin"/>
    <property type="match status" value="1"/>
</dbReference>
<evidence type="ECO:0000256" key="3">
    <source>
        <dbReference type="ARBA" id="ARBA00023136"/>
    </source>
</evidence>
<sequence length="478" mass="52808">MPLTTWLIIIGAIVVFLAIVGVVLATQYRKVGPNEALIIAGGRKRTVTLPDGTKKKVGYRYKLGGGTFVWPFIEKVYTLPLEVITIYIKTPEVLTHGGIPILAEAAAQVKVDSTDLAIRLAAEQFLGSGKEGIRDVAMTVLEGKVREIIGTMTVEEIYRGRQEFSRRVAQAAKEDFANMGLVLLSFSLKDISDTQGYIDALSKPVIAAAKRDAAIAQAETEKEAVIKSSQARKEAEVARLQAEAQIAKAQWENEAKKAESQTFVNQKKAQADFSYELERTRVSQEIKKEEARVKQIEKEEAIKIEELEIKRKEKELEANVLKPADARKYQIQAEAEAEEIRLMAEGKGKAEAMKLEAMVKADEIRLRGLAEAEAMLKKAQTWERYNEAALLESFIKVLPELARAVAEPLARVDKIVVIGGDKGLGTNQITGQVTQILAQMPEVLKALTGADLARFLRDKLGSATEARPEPQEKKSEKK</sequence>
<protein>
    <submittedName>
        <fullName evidence="7">Inner membrane protein YqiK</fullName>
    </submittedName>
</protein>
<comment type="caution">
    <text evidence="7">The sequence shown here is derived from an EMBL/GenBank/DDBJ whole genome shotgun (WGS) entry which is preliminary data.</text>
</comment>
<evidence type="ECO:0000313" key="7">
    <source>
        <dbReference type="EMBL" id="RFT16252.1"/>
    </source>
</evidence>
<dbReference type="AlphaFoldDB" id="A0A3E2BNM8"/>
<accession>A0A3E2BNM8</accession>
<keyword evidence="5" id="KW-1133">Transmembrane helix</keyword>
<evidence type="ECO:0000313" key="8">
    <source>
        <dbReference type="Proteomes" id="UP000257323"/>
    </source>
</evidence>
<gene>
    <name evidence="7" type="ORF">OP8BY_1856</name>
</gene>
<dbReference type="Proteomes" id="UP000257323">
    <property type="component" value="Unassembled WGS sequence"/>
</dbReference>
<keyword evidence="4" id="KW-0175">Coiled coil</keyword>
<dbReference type="GO" id="GO:0072659">
    <property type="term" value="P:protein localization to plasma membrane"/>
    <property type="evidence" value="ECO:0007669"/>
    <property type="project" value="TreeGrafter"/>
</dbReference>
<dbReference type="InterPro" id="IPR001107">
    <property type="entry name" value="Band_7"/>
</dbReference>
<dbReference type="SUPFAM" id="SSF117892">
    <property type="entry name" value="Band 7/SPFH domain"/>
    <property type="match status" value="1"/>
</dbReference>
<organism evidence="7 8">
    <name type="scientific">Candidatus Saccharicenans subterraneus</name>
    <dbReference type="NCBI Taxonomy" id="2508984"/>
    <lineage>
        <taxon>Bacteria</taxon>
        <taxon>Candidatus Aminicenantota</taxon>
        <taxon>Candidatus Aminicenantia</taxon>
        <taxon>Candidatus Aminicenantales</taxon>
        <taxon>Candidatus Saccharicenantaceae</taxon>
        <taxon>Candidatus Saccharicenans</taxon>
    </lineage>
</organism>
<evidence type="ECO:0000256" key="5">
    <source>
        <dbReference type="SAM" id="Phobius"/>
    </source>
</evidence>
<proteinExistence type="inferred from homology"/>
<evidence type="ECO:0000256" key="1">
    <source>
        <dbReference type="ARBA" id="ARBA00004370"/>
    </source>
</evidence>
<evidence type="ECO:0000259" key="6">
    <source>
        <dbReference type="SMART" id="SM00244"/>
    </source>
</evidence>
<dbReference type="InterPro" id="IPR027705">
    <property type="entry name" value="Flotillin_fam"/>
</dbReference>
<dbReference type="GO" id="GO:0005886">
    <property type="term" value="C:plasma membrane"/>
    <property type="evidence" value="ECO:0007669"/>
    <property type="project" value="TreeGrafter"/>
</dbReference>
<feature type="coiled-coil region" evidence="4">
    <location>
        <begin position="230"/>
        <end position="317"/>
    </location>
</feature>
<dbReference type="Gene3D" id="3.30.479.30">
    <property type="entry name" value="Band 7 domain"/>
    <property type="match status" value="1"/>
</dbReference>
<dbReference type="GO" id="GO:0002020">
    <property type="term" value="F:protease binding"/>
    <property type="evidence" value="ECO:0007669"/>
    <property type="project" value="TreeGrafter"/>
</dbReference>
<name>A0A3E2BNM8_9BACT</name>
<keyword evidence="3 5" id="KW-0472">Membrane</keyword>